<protein>
    <submittedName>
        <fullName evidence="2">Calcineurin-like phosphoesterase</fullName>
    </submittedName>
</protein>
<feature type="domain" description="Calcineurin-like phosphoesterase" evidence="1">
    <location>
        <begin position="6"/>
        <end position="215"/>
    </location>
</feature>
<dbReference type="InterPro" id="IPR029052">
    <property type="entry name" value="Metallo-depent_PP-like"/>
</dbReference>
<dbReference type="InterPro" id="IPR004843">
    <property type="entry name" value="Calcineurin-like_PHP"/>
</dbReference>
<sequence length="258" mass="27498">MRPLFAASDMHGHRAEFRAALRDSGLIDSTGDWCGADARLWVLGDYFDRGPDGIGVVDDIRRISGQAAAAGGEVGALLGNHEAHLLAAHRFGAAPVPGWAARADGYWGAWMTLGGREDDMRRLTAEHLAWLRALPAMALVDGHLLMHCDSTRYLEFGDTVEAVNKAVAGHLAGTDPGEWLTFCFLVSGRGELHSPEAADFLLAAFGGSLIVHGHSTLISGFGLSRAEARRPFRYGGGRVLAIDGGVFEGGDLLVTRLL</sequence>
<evidence type="ECO:0000259" key="1">
    <source>
        <dbReference type="Pfam" id="PF00149"/>
    </source>
</evidence>
<accession>A0A1I2HEY3</accession>
<reference evidence="2 3" key="1">
    <citation type="submission" date="2016-10" db="EMBL/GenBank/DDBJ databases">
        <authorList>
            <person name="de Groot N.N."/>
        </authorList>
    </citation>
    <scope>NUCLEOTIDE SEQUENCE [LARGE SCALE GENOMIC DNA]</scope>
    <source>
        <strain evidence="2 3">DSM 43019</strain>
    </source>
</reference>
<dbReference type="PANTHER" id="PTHR46546:SF4">
    <property type="entry name" value="SHEWANELLA-LIKE PROTEIN PHOSPHATASE 1"/>
    <property type="match status" value="1"/>
</dbReference>
<dbReference type="Gene3D" id="3.60.21.10">
    <property type="match status" value="1"/>
</dbReference>
<dbReference type="Pfam" id="PF00149">
    <property type="entry name" value="Metallophos"/>
    <property type="match status" value="1"/>
</dbReference>
<dbReference type="RefSeq" id="WP_239143976.1">
    <property type="nucleotide sequence ID" value="NZ_BOMT01000085.1"/>
</dbReference>
<dbReference type="STRING" id="35752.SAMN05421541_10852"/>
<dbReference type="SUPFAM" id="SSF56300">
    <property type="entry name" value="Metallo-dependent phosphatases"/>
    <property type="match status" value="1"/>
</dbReference>
<dbReference type="Proteomes" id="UP000199645">
    <property type="component" value="Unassembled WGS sequence"/>
</dbReference>
<evidence type="ECO:0000313" key="2">
    <source>
        <dbReference type="EMBL" id="SFF27477.1"/>
    </source>
</evidence>
<dbReference type="EMBL" id="FONV01000008">
    <property type="protein sequence ID" value="SFF27477.1"/>
    <property type="molecule type" value="Genomic_DNA"/>
</dbReference>
<dbReference type="GO" id="GO:0016787">
    <property type="term" value="F:hydrolase activity"/>
    <property type="evidence" value="ECO:0007669"/>
    <property type="project" value="InterPro"/>
</dbReference>
<keyword evidence="3" id="KW-1185">Reference proteome</keyword>
<name>A0A1I2HEY3_9ACTN</name>
<dbReference type="AlphaFoldDB" id="A0A1I2HEY3"/>
<evidence type="ECO:0000313" key="3">
    <source>
        <dbReference type="Proteomes" id="UP000199645"/>
    </source>
</evidence>
<organism evidence="2 3">
    <name type="scientific">Actinoplanes philippinensis</name>
    <dbReference type="NCBI Taxonomy" id="35752"/>
    <lineage>
        <taxon>Bacteria</taxon>
        <taxon>Bacillati</taxon>
        <taxon>Actinomycetota</taxon>
        <taxon>Actinomycetes</taxon>
        <taxon>Micromonosporales</taxon>
        <taxon>Micromonosporaceae</taxon>
        <taxon>Actinoplanes</taxon>
    </lineage>
</organism>
<proteinExistence type="predicted"/>
<dbReference type="PANTHER" id="PTHR46546">
    <property type="entry name" value="SHEWANELLA-LIKE PROTEIN PHOSPHATASE 1"/>
    <property type="match status" value="1"/>
</dbReference>
<gene>
    <name evidence="2" type="ORF">SAMN05421541_10852</name>
</gene>